<sequence>MADHTFGVELAELDKIQHDWQSASKHMGELNQQLSDIKSTLVKAAAIDLAAAPIAQLPGFGIAYQVLTDVKEILQITERLEERKGLLLEELAEDAKKIKQVKDEYEANEKKIEDKLKKAKDAGKHDDSPPPGHHSGSGNGTGRTGDDDGGHGGGGPAPAQGQGDGKWKTEGDWDAWSPGKHHTTTGAGVETAPDTSGLPQERKDIVDRALERVNHRIGYSQSATTNGYRDDCSGFVSAAWGLKPPGLNTYGLMGSDTAHQITKDDLQPGDALVAGDHTVLFGGWADASHTKYVALEDNGSQGTVSHVIPYPYYSGDAAQERAGGHPYVPYRRNGL</sequence>
<comment type="caution">
    <text evidence="2">The sequence shown here is derived from an EMBL/GenBank/DDBJ whole genome shotgun (WGS) entry which is preliminary data.</text>
</comment>
<gene>
    <name evidence="2" type="ORF">FNZ23_17970</name>
</gene>
<reference evidence="2 3" key="1">
    <citation type="submission" date="2019-07" db="EMBL/GenBank/DDBJ databases">
        <title>Draft genome for Streptomyces benahoarensis MZ03-48.</title>
        <authorList>
            <person name="Gonzalez-Pimentel J.L."/>
        </authorList>
    </citation>
    <scope>NUCLEOTIDE SEQUENCE [LARGE SCALE GENOMIC DNA]</scope>
    <source>
        <strain evidence="2 3">MZ03-48</strain>
    </source>
</reference>
<evidence type="ECO:0000256" key="1">
    <source>
        <dbReference type="SAM" id="MobiDB-lite"/>
    </source>
</evidence>
<dbReference type="RefSeq" id="WP_143943437.1">
    <property type="nucleotide sequence ID" value="NZ_VKLS01000226.1"/>
</dbReference>
<keyword evidence="3" id="KW-1185">Reference proteome</keyword>
<feature type="region of interest" description="Disordered" evidence="1">
    <location>
        <begin position="118"/>
        <end position="201"/>
    </location>
</feature>
<dbReference type="AlphaFoldDB" id="A0A553Z8M4"/>
<organism evidence="2 3">
    <name type="scientific">Streptomyces benahoarensis</name>
    <dbReference type="NCBI Taxonomy" id="2595054"/>
    <lineage>
        <taxon>Bacteria</taxon>
        <taxon>Bacillati</taxon>
        <taxon>Actinomycetota</taxon>
        <taxon>Actinomycetes</taxon>
        <taxon>Kitasatosporales</taxon>
        <taxon>Streptomycetaceae</taxon>
        <taxon>Streptomyces</taxon>
    </lineage>
</organism>
<name>A0A553Z8M4_9ACTN</name>
<dbReference type="Gene3D" id="3.90.1720.10">
    <property type="entry name" value="endopeptidase domain like (from Nostoc punctiforme)"/>
    <property type="match status" value="1"/>
</dbReference>
<dbReference type="EMBL" id="VKLS01000226">
    <property type="protein sequence ID" value="TSB37799.1"/>
    <property type="molecule type" value="Genomic_DNA"/>
</dbReference>
<proteinExistence type="predicted"/>
<dbReference type="OrthoDB" id="9815928at2"/>
<feature type="compositionally biased region" description="Basic and acidic residues" evidence="1">
    <location>
        <begin position="118"/>
        <end position="128"/>
    </location>
</feature>
<evidence type="ECO:0000313" key="3">
    <source>
        <dbReference type="Proteomes" id="UP000320888"/>
    </source>
</evidence>
<dbReference type="Proteomes" id="UP000320888">
    <property type="component" value="Unassembled WGS sequence"/>
</dbReference>
<accession>A0A553Z8M4</accession>
<evidence type="ECO:0000313" key="2">
    <source>
        <dbReference type="EMBL" id="TSB37799.1"/>
    </source>
</evidence>
<evidence type="ECO:0008006" key="4">
    <source>
        <dbReference type="Google" id="ProtNLM"/>
    </source>
</evidence>
<protein>
    <recommendedName>
        <fullName evidence="4">NlpC/P60 domain-containing protein</fullName>
    </recommendedName>
</protein>